<dbReference type="Proteomes" id="UP000052129">
    <property type="component" value="Unassembled WGS sequence"/>
</dbReference>
<keyword evidence="12" id="KW-0808">Transferase</keyword>
<reference evidence="12" key="1">
    <citation type="journal article" date="2015" name="J. Infect. Dis.">
        <title>Parallel Epidemics of Community-Associated Methicillin-Resistant Staphylococcus aureus USA300 Infection in North and South America.</title>
        <authorList>
            <person name="Planet P.J."/>
            <person name="Diaz L."/>
            <person name="Kolokotronis S.O."/>
            <person name="Narechania A."/>
            <person name="Reyes J."/>
            <person name="Xing G."/>
            <person name="Rincon S."/>
            <person name="Smith H."/>
            <person name="Panesso D."/>
            <person name="Ryan C."/>
            <person name="Smith D.P."/>
            <person name="Guzman M."/>
            <person name="Zurita J."/>
            <person name="Sebra R."/>
            <person name="Deikus G."/>
            <person name="Nolan R.L."/>
            <person name="Tenover F.C."/>
            <person name="Weinstock G.M."/>
            <person name="Robinson D.A."/>
            <person name="Arias C.A."/>
        </authorList>
    </citation>
    <scope>NUCLEOTIDE SEQUENCE</scope>
    <source>
        <strain evidence="12">CA15</strain>
        <strain evidence="13">M121</strain>
    </source>
</reference>
<evidence type="ECO:0000313" key="25">
    <source>
        <dbReference type="Proteomes" id="UP000293434"/>
    </source>
</evidence>
<dbReference type="Proteomes" id="UP000293434">
    <property type="component" value="Unassembled WGS sequence"/>
</dbReference>
<accession>A0A0D6GC09</accession>
<dbReference type="EMBL" id="UHBY01000003">
    <property type="protein sequence ID" value="SUL32222.1"/>
    <property type="molecule type" value="Genomic_DNA"/>
</dbReference>
<dbReference type="Proteomes" id="UP000443708">
    <property type="component" value="Unassembled WGS sequence"/>
</dbReference>
<evidence type="ECO:0000259" key="1">
    <source>
        <dbReference type="PROSITE" id="PS51186"/>
    </source>
</evidence>
<dbReference type="EMBL" id="WPXC01000017">
    <property type="protein sequence ID" value="MVM10906.1"/>
    <property type="molecule type" value="Genomic_DNA"/>
</dbReference>
<accession>A0A1E8X9N8</accession>
<reference evidence="19 38" key="8">
    <citation type="journal article" date="2020" name="J. Antimicrob. Chemother.">
        <title>Detection of heterogeneous vancomycin intermediate resistance in MRSA isolates from Latin America.</title>
        <authorList>
            <person name="Castro B.E."/>
            <person name="Berrio M."/>
            <person name="Vargas M.L."/>
            <person name="Carvajal L.P."/>
            <person name="Millan L.V."/>
            <person name="Rios R."/>
            <person name="Hernandez A.K."/>
            <person name="Rincon S."/>
            <person name="Cubides P."/>
            <person name="Forero E."/>
            <person name="Dinh A."/>
            <person name="Seas C."/>
            <person name="Munita J.M."/>
            <person name="Arias C.A."/>
            <person name="Reyes J."/>
            <person name="Diaz L."/>
        </authorList>
    </citation>
    <scope>NUCLEOTIDE SEQUENCE [LARGE SCALE GENOMIC DNA]</scope>
    <source>
        <strain evidence="19 38">UE1097</strain>
    </source>
</reference>
<dbReference type="EMBL" id="CACTWD010000002">
    <property type="protein sequence ID" value="CAA4673777.1"/>
    <property type="molecule type" value="Genomic_DNA"/>
</dbReference>
<dbReference type="EC" id="2.3.1.-" evidence="3"/>
<dbReference type="Proteomes" id="UP000471199">
    <property type="component" value="Unassembled WGS sequence"/>
</dbReference>
<evidence type="ECO:0000313" key="21">
    <source>
        <dbReference type="EMBL" id="RZI07947.1"/>
    </source>
</evidence>
<evidence type="ECO:0000313" key="9">
    <source>
        <dbReference type="EMBL" id="CAC5796016.1"/>
    </source>
</evidence>
<dbReference type="Proteomes" id="UP000547874">
    <property type="component" value="Unassembled WGS sequence"/>
</dbReference>
<dbReference type="Proteomes" id="UP000505390">
    <property type="component" value="Unassembled WGS sequence"/>
</dbReference>
<dbReference type="EMBL" id="JAAFLG010000014">
    <property type="protein sequence ID" value="NDP56447.1"/>
    <property type="molecule type" value="Genomic_DNA"/>
</dbReference>
<dbReference type="Proteomes" id="UP000442696">
    <property type="component" value="Unassembled WGS sequence"/>
</dbReference>
<evidence type="ECO:0000313" key="26">
    <source>
        <dbReference type="Proteomes" id="UP000294017"/>
    </source>
</evidence>
<reference evidence="2 23" key="4">
    <citation type="submission" date="2017-09" db="EMBL/GenBank/DDBJ databases">
        <title>A single nucleotide polymorphism in the Staphylococcus aureus virulence regulator SaeR abolishes pathogenesis.</title>
        <authorList>
            <person name="Copin R.J."/>
            <person name="Sause W."/>
            <person name="Shopsin B."/>
            <person name="Torres V.J."/>
        </authorList>
    </citation>
    <scope>NUCLEOTIDE SEQUENCE [LARGE SCALE GENOMIC DNA]</scope>
    <source>
        <strain evidence="23">Newman</strain>
        <strain evidence="2">Newman_D2C</strain>
    </source>
</reference>
<reference evidence="14" key="2">
    <citation type="submission" date="2015-06" db="EMBL/GenBank/DDBJ databases">
        <authorList>
            <person name="Diene S.M."/>
            <person name="Von Dach E."/>
            <person name="Fankhauser C."/>
            <person name="Schrenzel J."/>
            <person name="Harbarth S."/>
            <person name="Francois P."/>
        </authorList>
    </citation>
    <scope>NUCLEOTIDE SEQUENCE</scope>
    <source>
        <strain evidence="14">MRSA_S26</strain>
    </source>
</reference>
<dbReference type="AlphaFoldDB" id="A0A0D6GC09"/>
<dbReference type="SMR" id="A0A0D6GC09"/>
<evidence type="ECO:0000313" key="6">
    <source>
        <dbReference type="EMBL" id="CAA4673777.1"/>
    </source>
</evidence>
<dbReference type="Proteomes" id="UP000459702">
    <property type="component" value="Unassembled WGS sequence"/>
</dbReference>
<dbReference type="PROSITE" id="PS51186">
    <property type="entry name" value="GNAT"/>
    <property type="match status" value="1"/>
</dbReference>
<evidence type="ECO:0000313" key="11">
    <source>
        <dbReference type="EMBL" id="CAD7354824.1"/>
    </source>
</evidence>
<reference evidence="11" key="10">
    <citation type="submission" date="2020-11" db="EMBL/GenBank/DDBJ databases">
        <authorList>
            <consortium name="Pathogen Informatics"/>
        </authorList>
    </citation>
    <scope>NUCLEOTIDE SEQUENCE</scope>
    <source>
        <strain evidence="10 37">MOS105</strain>
        <strain evidence="11">NCTC13131</strain>
        <strain evidence="3 30">S040_N01_C01</strain>
        <strain evidence="4 28">S087_N01_C01</strain>
        <strain evidence="9 36">SG160</strain>
        <strain evidence="7 32">T012_N10_C04</strain>
        <strain evidence="5 27">T012_N16_C08</strain>
        <strain evidence="6 29">T065_N03_C06</strain>
        <strain evidence="8 31">T197_A02_C01</strain>
    </source>
</reference>
<evidence type="ECO:0000313" key="5">
    <source>
        <dbReference type="EMBL" id="CAA4379427.1"/>
    </source>
</evidence>
<dbReference type="KEGG" id="saur:SABB_01505"/>
<proteinExistence type="predicted"/>
<dbReference type="InterPro" id="IPR000182">
    <property type="entry name" value="GNAT_dom"/>
</dbReference>
<dbReference type="EMBL" id="UAUZ02000004">
    <property type="protein sequence ID" value="CAD7354824.1"/>
    <property type="molecule type" value="Genomic_DNA"/>
</dbReference>
<evidence type="ECO:0000313" key="36">
    <source>
        <dbReference type="Proteomes" id="UP000505390"/>
    </source>
</evidence>
<feature type="domain" description="N-acetyltransferase" evidence="1">
    <location>
        <begin position="10"/>
        <end position="171"/>
    </location>
</feature>
<dbReference type="Proteomes" id="UP000478867">
    <property type="component" value="Unassembled WGS sequence"/>
</dbReference>
<reference evidence="15" key="11">
    <citation type="journal article" date="2021" name="Front Med (Lausanne)">
        <title>The Prevalence and Determinants of Fusidic Acid Resistance Among Methicillin-Resistant Staphylococcus aureus Clinical Isolates in China.</title>
        <authorList>
            <person name="Zhao H."/>
            <person name="Wang X."/>
            <person name="Wang B."/>
            <person name="Xu Y."/>
            <person name="Rao L."/>
            <person name="Wan B."/>
            <person name="Guo Y."/>
            <person name="Wu X."/>
            <person name="Yu J."/>
            <person name="Chen L."/>
            <person name="Li M."/>
            <person name="Yu F."/>
        </authorList>
    </citation>
    <scope>NUCLEOTIDE SEQUENCE</scope>
    <source>
        <strain evidence="15">NC-4</strain>
    </source>
</reference>
<evidence type="ECO:0000313" key="12">
    <source>
        <dbReference type="EMBL" id="KMR36347.1"/>
    </source>
</evidence>
<reference evidence="22 24" key="5">
    <citation type="submission" date="2018-06" db="EMBL/GenBank/DDBJ databases">
        <authorList>
            <consortium name="Pathogen Informatics"/>
            <person name="Doyle S."/>
        </authorList>
    </citation>
    <scope>NUCLEOTIDE SEQUENCE [LARGE SCALE GENOMIC DNA]</scope>
    <source>
        <strain evidence="22 24">NCTC10702</strain>
    </source>
</reference>
<dbReference type="InterPro" id="IPR051908">
    <property type="entry name" value="Ribosomal_N-acetyltransferase"/>
</dbReference>
<evidence type="ECO:0000313" key="37">
    <source>
        <dbReference type="Proteomes" id="UP000507112"/>
    </source>
</evidence>
<evidence type="ECO:0000313" key="28">
    <source>
        <dbReference type="Proteomes" id="UP000442782"/>
    </source>
</evidence>
<organism evidence="12">
    <name type="scientific">Staphylococcus aureus</name>
    <dbReference type="NCBI Taxonomy" id="1280"/>
    <lineage>
        <taxon>Bacteria</taxon>
        <taxon>Bacillati</taxon>
        <taxon>Bacillota</taxon>
        <taxon>Bacilli</taxon>
        <taxon>Bacillales</taxon>
        <taxon>Staphylococcaceae</taxon>
        <taxon>Staphylococcus</taxon>
    </lineage>
</organism>
<dbReference type="Proteomes" id="UP001200271">
    <property type="component" value="Unassembled WGS sequence"/>
</dbReference>
<evidence type="ECO:0000313" key="31">
    <source>
        <dbReference type="Proteomes" id="UP000459586"/>
    </source>
</evidence>
<dbReference type="Proteomes" id="UP000443506">
    <property type="component" value="Unassembled WGS sequence"/>
</dbReference>
<dbReference type="EMBL" id="JAIUEN010000002">
    <property type="protein sequence ID" value="MCE3360825.1"/>
    <property type="molecule type" value="Genomic_DNA"/>
</dbReference>
<dbReference type="Pfam" id="PF13302">
    <property type="entry name" value="Acetyltransf_3"/>
    <property type="match status" value="1"/>
</dbReference>
<evidence type="ECO:0000313" key="17">
    <source>
        <dbReference type="EMBL" id="MVM10906.1"/>
    </source>
</evidence>
<sequence>MFGMKVNEQITLKILEAHDTEALFNLVNRSRNSLREWLPWVDATEQPSDTRAFIKRGLLQFADGNGFQCGIWYEGTLVGVIGLHEINHMHRKTSLGYYLDKEFEGHGIMTQAVEALIKYCFEELDLNRIEISAAVNNEKSRAIPERLGFTREGMLRDNELLNGIYSSSYIYSLLKSEYDQK</sequence>
<evidence type="ECO:0000313" key="32">
    <source>
        <dbReference type="Proteomes" id="UP000459702"/>
    </source>
</evidence>
<dbReference type="EMBL" id="CACURZ010000006">
    <property type="protein sequence ID" value="CAA6346104.1"/>
    <property type="molecule type" value="Genomic_DNA"/>
</dbReference>
<evidence type="ECO:0000313" key="7">
    <source>
        <dbReference type="EMBL" id="CAA6075054.1"/>
    </source>
</evidence>
<dbReference type="GO" id="GO:1990189">
    <property type="term" value="F:protein N-terminal-serine acetyltransferase activity"/>
    <property type="evidence" value="ECO:0007669"/>
    <property type="project" value="TreeGrafter"/>
</dbReference>
<evidence type="ECO:0000313" key="14">
    <source>
        <dbReference type="EMBL" id="KSA79913.1"/>
    </source>
</evidence>
<dbReference type="SUPFAM" id="SSF55729">
    <property type="entry name" value="Acyl-CoA N-acyltransferases (Nat)"/>
    <property type="match status" value="1"/>
</dbReference>
<keyword evidence="12" id="KW-0687">Ribonucleoprotein</keyword>
<evidence type="ECO:0000313" key="20">
    <source>
        <dbReference type="EMBL" id="RZH95961.1"/>
    </source>
</evidence>
<evidence type="ECO:0000313" key="38">
    <source>
        <dbReference type="Proteomes" id="UP000547874"/>
    </source>
</evidence>
<dbReference type="EMBL" id="LALJ01000016">
    <property type="protein sequence ID" value="KMR36347.1"/>
    <property type="molecule type" value="Genomic_DNA"/>
</dbReference>
<evidence type="ECO:0000313" key="18">
    <source>
        <dbReference type="EMBL" id="NDP56447.1"/>
    </source>
</evidence>
<reference evidence="25 26" key="6">
    <citation type="submission" date="2018-11" db="EMBL/GenBank/DDBJ databases">
        <title>Genomic profiling of Staphylococcus species from a Poultry farm system in KwaZulu-Natal, South Africa.</title>
        <authorList>
            <person name="Amoako D.G."/>
            <person name="Somboro A.M."/>
            <person name="Abia A.L.K."/>
            <person name="Bester L.A."/>
            <person name="Essack S.Y."/>
        </authorList>
    </citation>
    <scope>NUCLEOTIDE SEQUENCE [LARGE SCALE GENOMIC DNA]</scope>
    <source>
        <strain evidence="21 26">SA12</strain>
        <strain evidence="20 25">SA9</strain>
    </source>
</reference>
<dbReference type="PANTHER" id="PTHR43441:SF12">
    <property type="entry name" value="RIBOSOMAL N-ACETYLTRANSFERASE YDAF-RELATED"/>
    <property type="match status" value="1"/>
</dbReference>
<gene>
    <name evidence="11" type="primary">ydaF_4</name>
    <name evidence="3" type="synonym">ydaF</name>
    <name evidence="14" type="ORF">ACR79_09260</name>
    <name evidence="2" type="ORF">CNH36_01940</name>
    <name evidence="20" type="ORF">EIG94_00790</name>
    <name evidence="21" type="ORF">EIH03_03995</name>
    <name evidence="13" type="ORF">EP54_08375</name>
    <name evidence="12" type="ORF">EQ90_08660</name>
    <name evidence="16" type="ORF">GO814_10700</name>
    <name evidence="17" type="ORF">GO942_09400</name>
    <name evidence="19" type="ORF">GQX37_11035</name>
    <name evidence="18" type="ORF">GZ130_07525</name>
    <name evidence="15" type="ORF">LB359_00390</name>
    <name evidence="22" type="ORF">NCTC10702_00670</name>
    <name evidence="11" type="ORF">NCTC13131_05797</name>
    <name evidence="4" type="ORF">SAMEA1029512_01453</name>
    <name evidence="3" type="ORF">SAMEA1029528_01235</name>
    <name evidence="5" type="ORF">SAMEA2078260_01689</name>
    <name evidence="7" type="ORF">SAMEA2078588_01248</name>
    <name evidence="8" type="ORF">SAMEA2080344_01307</name>
    <name evidence="6" type="ORF">SAMEA2081063_00459</name>
    <name evidence="9" type="ORF">SAMEA4008575_01709</name>
    <name evidence="10" type="ORF">SAMEA70146418_01260</name>
</gene>
<protein>
    <submittedName>
        <fullName evidence="12">50S ribosomal protein L7 serine acetyltransferase</fullName>
    </submittedName>
    <submittedName>
        <fullName evidence="2 15">N-acetyltransferase</fullName>
    </submittedName>
    <submittedName>
        <fullName evidence="3">Ribosomal-protein-L7p-serine acetyltransferase</fullName>
        <ecNumber evidence="3">2.3.1.-</ecNumber>
    </submittedName>
</protein>
<dbReference type="EMBL" id="LFVP01000005">
    <property type="protein sequence ID" value="KSA79913.1"/>
    <property type="molecule type" value="Genomic_DNA"/>
</dbReference>
<dbReference type="EMBL" id="RQTC01000011">
    <property type="protein sequence ID" value="RZH95961.1"/>
    <property type="molecule type" value="Genomic_DNA"/>
</dbReference>
<dbReference type="GO" id="GO:0008999">
    <property type="term" value="F:protein-N-terminal-alanine acetyltransferase activity"/>
    <property type="evidence" value="ECO:0007669"/>
    <property type="project" value="TreeGrafter"/>
</dbReference>
<evidence type="ECO:0000313" key="33">
    <source>
        <dbReference type="Proteomes" id="UP000466646"/>
    </source>
</evidence>
<name>A0A0D6GC09_STAAU</name>
<evidence type="ECO:0000313" key="29">
    <source>
        <dbReference type="Proteomes" id="UP000443506"/>
    </source>
</evidence>
<evidence type="ECO:0000313" key="3">
    <source>
        <dbReference type="EMBL" id="CAA4111082.1"/>
    </source>
</evidence>
<evidence type="ECO:0000313" key="13">
    <source>
        <dbReference type="EMBL" id="KMR57033.1"/>
    </source>
</evidence>
<dbReference type="EMBL" id="WPTS01000035">
    <property type="protein sequence ID" value="MVK35606.1"/>
    <property type="molecule type" value="Genomic_DNA"/>
</dbReference>
<evidence type="ECO:0000313" key="35">
    <source>
        <dbReference type="Proteomes" id="UP000478867"/>
    </source>
</evidence>
<keyword evidence="12" id="KW-0689">Ribosomal protein</keyword>
<dbReference type="Proteomes" id="UP000254116">
    <property type="component" value="Unassembled WGS sequence"/>
</dbReference>
<dbReference type="Proteomes" id="UP000507112">
    <property type="component" value="Unassembled WGS sequence"/>
</dbReference>
<reference evidence="34 35" key="7">
    <citation type="submission" date="2019-11" db="EMBL/GenBank/DDBJ databases">
        <title>Implementation of targeted gown and glove precautions to prevent Staphylococcus aureus acquisition in community-based nursing homes.</title>
        <authorList>
            <person name="Stine O.C."/>
        </authorList>
    </citation>
    <scope>NUCLEOTIDE SEQUENCE [LARGE SCALE GENOMIC DNA]</scope>
    <source>
        <strain evidence="17 35">S_1081.LBCF.DN</strain>
        <strain evidence="16 34">S_2062.LAUP.DI</strain>
    </source>
</reference>
<evidence type="ECO:0000313" key="34">
    <source>
        <dbReference type="Proteomes" id="UP000471199"/>
    </source>
</evidence>
<evidence type="ECO:0000313" key="8">
    <source>
        <dbReference type="EMBL" id="CAA6346104.1"/>
    </source>
</evidence>
<evidence type="ECO:0000313" key="15">
    <source>
        <dbReference type="EMBL" id="MCE3360825.1"/>
    </source>
</evidence>
<evidence type="ECO:0000313" key="4">
    <source>
        <dbReference type="EMBL" id="CAA4122625.1"/>
    </source>
</evidence>
<dbReference type="EMBL" id="RQTF01000057">
    <property type="protein sequence ID" value="RZI07947.1"/>
    <property type="molecule type" value="Genomic_DNA"/>
</dbReference>
<reference evidence="14" key="3">
    <citation type="journal article" date="2016" name="J. Infect. Dis.">
        <title>Comparative Genomics of Community-Associated Methicillin-Resistant Staphylococcus aureus Shows the Emergence of Clone ST8-USA300 in Geneva, Switzerland.</title>
        <authorList>
            <person name="Von Dach E."/>
            <person name="Diene S.M."/>
            <person name="Fankhauser C."/>
            <person name="Schrenzel J."/>
            <person name="Harbarth S."/>
            <person name="Francois P."/>
        </authorList>
    </citation>
    <scope>NUCLEOTIDE SEQUENCE</scope>
    <source>
        <strain evidence="14">MRSA_S26</strain>
    </source>
</reference>
<evidence type="ECO:0000313" key="23">
    <source>
        <dbReference type="Proteomes" id="UP000217245"/>
    </source>
</evidence>
<dbReference type="Proteomes" id="UP000459586">
    <property type="component" value="Unassembled WGS sequence"/>
</dbReference>
<dbReference type="EMBL" id="CACTQT010000008">
    <property type="protein sequence ID" value="CAA4379427.1"/>
    <property type="molecule type" value="Genomic_DNA"/>
</dbReference>
<evidence type="ECO:0000313" key="19">
    <source>
        <dbReference type="EMBL" id="NUY13046.1"/>
    </source>
</evidence>
<evidence type="ECO:0000313" key="16">
    <source>
        <dbReference type="EMBL" id="MVK35606.1"/>
    </source>
</evidence>
<dbReference type="RefSeq" id="WP_000467652.1">
    <property type="nucleotide sequence ID" value="NC_021670.1"/>
</dbReference>
<dbReference type="EMBL" id="CP023391">
    <property type="protein sequence ID" value="ATC70458.1"/>
    <property type="molecule type" value="Genomic_DNA"/>
</dbReference>
<reference evidence="15" key="12">
    <citation type="submission" date="2023-08" db="EMBL/GenBank/DDBJ databases">
        <authorList>
            <person name="Zhao H."/>
            <person name="Wang X."/>
        </authorList>
    </citation>
    <scope>NUCLEOTIDE SEQUENCE</scope>
    <source>
        <strain evidence="15">NC-4</strain>
    </source>
</reference>
<dbReference type="EMBL" id="CACTOE010000008">
    <property type="protein sequence ID" value="CAA4122625.1"/>
    <property type="molecule type" value="Genomic_DNA"/>
</dbReference>
<dbReference type="InterPro" id="IPR016181">
    <property type="entry name" value="Acyl_CoA_acyltransferase"/>
</dbReference>
<dbReference type="EMBL" id="CACTPI010000004">
    <property type="protein sequence ID" value="CAA4111082.1"/>
    <property type="molecule type" value="Genomic_DNA"/>
</dbReference>
<keyword evidence="3" id="KW-0012">Acyltransferase</keyword>
<dbReference type="GO" id="GO:0005737">
    <property type="term" value="C:cytoplasm"/>
    <property type="evidence" value="ECO:0007669"/>
    <property type="project" value="TreeGrafter"/>
</dbReference>
<dbReference type="Proteomes" id="UP000251686">
    <property type="component" value="Unassembled WGS sequence"/>
</dbReference>
<dbReference type="Proteomes" id="UP000466646">
    <property type="component" value="Unassembled WGS sequence"/>
</dbReference>
<evidence type="ECO:0000313" key="30">
    <source>
        <dbReference type="Proteomes" id="UP000443708"/>
    </source>
</evidence>
<evidence type="ECO:0000313" key="27">
    <source>
        <dbReference type="Proteomes" id="UP000442696"/>
    </source>
</evidence>
<dbReference type="EMBL" id="JAANEC010000114">
    <property type="protein sequence ID" value="NUY13046.1"/>
    <property type="molecule type" value="Genomic_DNA"/>
</dbReference>
<dbReference type="EMBL" id="CAIGXB010000005">
    <property type="protein sequence ID" value="CAC5796016.1"/>
    <property type="molecule type" value="Genomic_DNA"/>
</dbReference>
<dbReference type="Proteomes" id="UP000294017">
    <property type="component" value="Unassembled WGS sequence"/>
</dbReference>
<dbReference type="OMA" id="SQWLAWP"/>
<dbReference type="EMBL" id="CACUNS010000006">
    <property type="protein sequence ID" value="CAA6075054.1"/>
    <property type="molecule type" value="Genomic_DNA"/>
</dbReference>
<evidence type="ECO:0000313" key="2">
    <source>
        <dbReference type="EMBL" id="ATC70458.1"/>
    </source>
</evidence>
<dbReference type="Proteomes" id="UP000217245">
    <property type="component" value="Chromosome"/>
</dbReference>
<dbReference type="EMBL" id="CAIIGD010000003">
    <property type="protein sequence ID" value="CAC8210042.1"/>
    <property type="molecule type" value="Genomic_DNA"/>
</dbReference>
<dbReference type="PANTHER" id="PTHR43441">
    <property type="entry name" value="RIBOSOMAL-PROTEIN-SERINE ACETYLTRANSFERASE"/>
    <property type="match status" value="1"/>
</dbReference>
<reference evidence="18 33" key="9">
    <citation type="submission" date="2020-01" db="EMBL/GenBank/DDBJ databases">
        <title>Analysis of Virulence and Antimicrobial Resistance Gene Carriage in Staphylococcus aureus Infections in Equids Using Whole Genome Sequencing.</title>
        <authorList>
            <person name="Little S.V."/>
            <person name="Hillhouse A.E."/>
            <person name="Cohen N.D."/>
            <person name="Lawhon S.D."/>
            <person name="Bryan L.K."/>
        </authorList>
    </citation>
    <scope>NUCLEOTIDE SEQUENCE [LARGE SCALE GENOMIC DNA]</scope>
    <source>
        <strain evidence="18 33">61-017</strain>
    </source>
</reference>
<evidence type="ECO:0000313" key="24">
    <source>
        <dbReference type="Proteomes" id="UP000254116"/>
    </source>
</evidence>
<dbReference type="Gene3D" id="3.40.630.30">
    <property type="match status" value="1"/>
</dbReference>
<dbReference type="Proteomes" id="UP000442782">
    <property type="component" value="Unassembled WGS sequence"/>
</dbReference>
<evidence type="ECO:0000313" key="22">
    <source>
        <dbReference type="EMBL" id="SUL32222.1"/>
    </source>
</evidence>
<dbReference type="GO" id="GO:0005840">
    <property type="term" value="C:ribosome"/>
    <property type="evidence" value="ECO:0007669"/>
    <property type="project" value="UniProtKB-KW"/>
</dbReference>
<dbReference type="EMBL" id="LALQ01000034">
    <property type="protein sequence ID" value="KMR57033.1"/>
    <property type="molecule type" value="Genomic_DNA"/>
</dbReference>
<evidence type="ECO:0000313" key="10">
    <source>
        <dbReference type="EMBL" id="CAC8210042.1"/>
    </source>
</evidence>